<evidence type="ECO:0000313" key="2">
    <source>
        <dbReference type="EMBL" id="QHT32267.1"/>
    </source>
</evidence>
<dbReference type="AlphaFoldDB" id="A0A6C0ET96"/>
<feature type="region of interest" description="Disordered" evidence="1">
    <location>
        <begin position="20"/>
        <end position="55"/>
    </location>
</feature>
<reference evidence="2" key="1">
    <citation type="journal article" date="2020" name="Nature">
        <title>Giant virus diversity and host interactions through global metagenomics.</title>
        <authorList>
            <person name="Schulz F."/>
            <person name="Roux S."/>
            <person name="Paez-Espino D."/>
            <person name="Jungbluth S."/>
            <person name="Walsh D.A."/>
            <person name="Denef V.J."/>
            <person name="McMahon K.D."/>
            <person name="Konstantinidis K.T."/>
            <person name="Eloe-Fadrosh E.A."/>
            <person name="Kyrpides N.C."/>
            <person name="Woyke T."/>
        </authorList>
    </citation>
    <scope>NUCLEOTIDE SEQUENCE</scope>
    <source>
        <strain evidence="2">GVMAG-M-3300009159-65</strain>
    </source>
</reference>
<accession>A0A6C0ET96</accession>
<sequence>MTQGVNYGTKKMYNFLFRSRNNSRSRSSTQSRPSQYRKNSKAKIISKDSPETEHKGTLLISPVHKQSRTKSNLPLIKWTRKIKNGIKIYKDKDNNAYKIIKLKNGEIILESLNYTIPPLNVTPFQHWVQSEAKNIYLDRMKKIYNKSQDKIYEKYKGIQGTHIPQEQHLLLTQQYEEVTNVEPYMDFTYFK</sequence>
<proteinExistence type="predicted"/>
<organism evidence="2">
    <name type="scientific">viral metagenome</name>
    <dbReference type="NCBI Taxonomy" id="1070528"/>
    <lineage>
        <taxon>unclassified sequences</taxon>
        <taxon>metagenomes</taxon>
        <taxon>organismal metagenomes</taxon>
    </lineage>
</organism>
<feature type="compositionally biased region" description="Basic and acidic residues" evidence="1">
    <location>
        <begin position="45"/>
        <end position="55"/>
    </location>
</feature>
<name>A0A6C0ET96_9ZZZZ</name>
<protein>
    <submittedName>
        <fullName evidence="2">Uncharacterized protein</fullName>
    </submittedName>
</protein>
<evidence type="ECO:0000256" key="1">
    <source>
        <dbReference type="SAM" id="MobiDB-lite"/>
    </source>
</evidence>
<feature type="compositionally biased region" description="Low complexity" evidence="1">
    <location>
        <begin position="20"/>
        <end position="37"/>
    </location>
</feature>
<dbReference type="EMBL" id="MN738933">
    <property type="protein sequence ID" value="QHT32267.1"/>
    <property type="molecule type" value="Genomic_DNA"/>
</dbReference>